<gene>
    <name evidence="1" type="ORF">VTK73DRAFT_5915</name>
</gene>
<organism evidence="1 2">
    <name type="scientific">Phialemonium thermophilum</name>
    <dbReference type="NCBI Taxonomy" id="223376"/>
    <lineage>
        <taxon>Eukaryota</taxon>
        <taxon>Fungi</taxon>
        <taxon>Dikarya</taxon>
        <taxon>Ascomycota</taxon>
        <taxon>Pezizomycotina</taxon>
        <taxon>Sordariomycetes</taxon>
        <taxon>Sordariomycetidae</taxon>
        <taxon>Cephalothecales</taxon>
        <taxon>Cephalothecaceae</taxon>
        <taxon>Phialemonium</taxon>
    </lineage>
</organism>
<dbReference type="Proteomes" id="UP001586593">
    <property type="component" value="Unassembled WGS sequence"/>
</dbReference>
<evidence type="ECO:0000313" key="2">
    <source>
        <dbReference type="Proteomes" id="UP001586593"/>
    </source>
</evidence>
<keyword evidence="2" id="KW-1185">Reference proteome</keyword>
<accession>A0ABR3WLF6</accession>
<reference evidence="1 2" key="1">
    <citation type="journal article" date="2024" name="Commun. Biol.">
        <title>Comparative genomic analysis of thermophilic fungi reveals convergent evolutionary adaptations and gene losses.</title>
        <authorList>
            <person name="Steindorff A.S."/>
            <person name="Aguilar-Pontes M.V."/>
            <person name="Robinson A.J."/>
            <person name="Andreopoulos B."/>
            <person name="LaButti K."/>
            <person name="Kuo A."/>
            <person name="Mondo S."/>
            <person name="Riley R."/>
            <person name="Otillar R."/>
            <person name="Haridas S."/>
            <person name="Lipzen A."/>
            <person name="Grimwood J."/>
            <person name="Schmutz J."/>
            <person name="Clum A."/>
            <person name="Reid I.D."/>
            <person name="Moisan M.C."/>
            <person name="Butler G."/>
            <person name="Nguyen T.T.M."/>
            <person name="Dewar K."/>
            <person name="Conant G."/>
            <person name="Drula E."/>
            <person name="Henrissat B."/>
            <person name="Hansel C."/>
            <person name="Singer S."/>
            <person name="Hutchinson M.I."/>
            <person name="de Vries R.P."/>
            <person name="Natvig D.O."/>
            <person name="Powell A.J."/>
            <person name="Tsang A."/>
            <person name="Grigoriev I.V."/>
        </authorList>
    </citation>
    <scope>NUCLEOTIDE SEQUENCE [LARGE SCALE GENOMIC DNA]</scope>
    <source>
        <strain evidence="1 2">ATCC 24622</strain>
    </source>
</reference>
<proteinExistence type="predicted"/>
<protein>
    <recommendedName>
        <fullName evidence="3">Secreted protein</fullName>
    </recommendedName>
</protein>
<comment type="caution">
    <text evidence="1">The sequence shown here is derived from an EMBL/GenBank/DDBJ whole genome shotgun (WGS) entry which is preliminary data.</text>
</comment>
<name>A0ABR3WLF6_9PEZI</name>
<sequence>MLSSPLRFPLSPSSLFVVVVLLRSSEWYMPYSNSRGLIQRPAHRPRHIGKQRRFSRCKEKGRRLGPFFFFANCGPQTKGRQGNFDEVNRSKSYTPKAGNLTMGCAMGDRQRIKTRLGTGKQGHVDLPFASHHSSYMIYSVLLSCIWGPQVRNCCLGMVGGNGGMERDDGC</sequence>
<evidence type="ECO:0000313" key="1">
    <source>
        <dbReference type="EMBL" id="KAL1864395.1"/>
    </source>
</evidence>
<evidence type="ECO:0008006" key="3">
    <source>
        <dbReference type="Google" id="ProtNLM"/>
    </source>
</evidence>
<dbReference type="EMBL" id="JAZHXJ010000331">
    <property type="protein sequence ID" value="KAL1864395.1"/>
    <property type="molecule type" value="Genomic_DNA"/>
</dbReference>